<dbReference type="GO" id="GO:0034480">
    <property type="term" value="F:phosphatidylcholine phospholipase C activity"/>
    <property type="evidence" value="ECO:0007669"/>
    <property type="project" value="UniProtKB-EC"/>
</dbReference>
<gene>
    <name evidence="6" type="ORF">HUW51_05755</name>
</gene>
<dbReference type="PROSITE" id="PS51318">
    <property type="entry name" value="TAT"/>
    <property type="match status" value="1"/>
</dbReference>
<dbReference type="PANTHER" id="PTHR31956:SF1">
    <property type="entry name" value="NON-SPECIFIC PHOSPHOLIPASE C1"/>
    <property type="match status" value="1"/>
</dbReference>
<feature type="coiled-coil region" evidence="4">
    <location>
        <begin position="278"/>
        <end position="340"/>
    </location>
</feature>
<dbReference type="Pfam" id="PF05506">
    <property type="entry name" value="PLipase_C_C"/>
    <property type="match status" value="2"/>
</dbReference>
<dbReference type="InterPro" id="IPR017767">
    <property type="entry name" value="PC-PLC"/>
</dbReference>
<organism evidence="6 7">
    <name type="scientific">Adhaeribacter swui</name>
    <dbReference type="NCBI Taxonomy" id="2086471"/>
    <lineage>
        <taxon>Bacteria</taxon>
        <taxon>Pseudomonadati</taxon>
        <taxon>Bacteroidota</taxon>
        <taxon>Cytophagia</taxon>
        <taxon>Cytophagales</taxon>
        <taxon>Hymenobacteraceae</taxon>
        <taxon>Adhaeribacter</taxon>
    </lineage>
</organism>
<keyword evidence="7" id="KW-1185">Reference proteome</keyword>
<sequence length="856" mass="97601">MPDSRREFLKKAAVLTTGAGLLGALPASIQKALAINAAPGSTYLDAEHIVFLMQENRSFDHAYGTLQGVRGFSDPRAIELPNKNKVWLQSNAAGQTYAPFRLNLKDTKSTWMSALPHSWADQVDARNNGKYDKWLDFKNSGNKDYAHLPLTLGYFNRADIPFYYSLADAFTVCDQYFCSALTGTSPNRCYFWTGTIREEQHEKSKAHVWNGEIDHKDLRWTTFPERLEDAGVSWKVYQNELSISTDLEGEKEAWLANFTDNDLEFFAQYNVRLHAKHLEYLQKRPVSLKQEIEALEKENQQNKLNDEQKKQLEKKKKDLAAILQEQKEWTQERYNKLSDREKSIHGKAFVTNLHDPDYHELTRLTYNDNGTEREVNVPKGDVLHQFRKDVQSGNLPTVSWLVASSNFSDHPGSPWYGAWYVSEVLDILTQNPEVWKKTIFVLNYDENDGYFDHVPPFVPPHPDRPETGLASKNLDTRVEHVTMAQEKERGYSADRLRESPIGLGYRVPMVIASPWSRGGWVNSQVFDHTSCLQFLETFLNKKTGKKIKESNISAWRRSICGDLTSVFRPYNNEKFTLPDSVNKNAFFQSVHQAKFKDLPTGFKLLNPQEVESINKNTHTSELLPQQEQGTRNSCALPYQIYANGQLNADKTAFEVSFASGNEVFGDKTAGVPFQVYAPGTFRQTNAQQQLISDTMTNWAFAVNAGDQLAHAWPLAAFENNAYHLRLYGPNGFFREFRGNTQDPALEIQLEYERNPKNKKQLIGNAQLTIKNTSKNQAYTLEIIDHAYKAHDLKKVIKPNASGPAEVTLNLDLKRSSNWYDFSVKVTGHVTYEQRFAGRVETGKHGSTDPFMGRVVV</sequence>
<evidence type="ECO:0000256" key="2">
    <source>
        <dbReference type="ARBA" id="ARBA00012018"/>
    </source>
</evidence>
<keyword evidence="3" id="KW-0378">Hydrolase</keyword>
<dbReference type="InterPro" id="IPR008475">
    <property type="entry name" value="PLipase_C_C"/>
</dbReference>
<dbReference type="RefSeq" id="WP_185273040.1">
    <property type="nucleotide sequence ID" value="NZ_CP055156.1"/>
</dbReference>
<feature type="domain" description="Bacterial phospholipase C C-terminal" evidence="5">
    <location>
        <begin position="746"/>
        <end position="838"/>
    </location>
</feature>
<dbReference type="InterPro" id="IPR006311">
    <property type="entry name" value="TAT_signal"/>
</dbReference>
<reference evidence="6 7" key="1">
    <citation type="journal article" date="2018" name="Int. J. Syst. Evol. Microbiol.">
        <title>Adhaeribacter swui sp. nov., isolated from wet mud.</title>
        <authorList>
            <person name="Kim D.U."/>
            <person name="Kim K.W."/>
            <person name="Kang M.S."/>
            <person name="Kim J.Y."/>
            <person name="Jang J.H."/>
            <person name="Kim M.K."/>
        </authorList>
    </citation>
    <scope>NUCLEOTIDE SEQUENCE [LARGE SCALE GENOMIC DNA]</scope>
    <source>
        <strain evidence="6 7">KCTC 52873</strain>
    </source>
</reference>
<proteinExistence type="inferred from homology"/>
<evidence type="ECO:0000256" key="1">
    <source>
        <dbReference type="ARBA" id="ARBA00009717"/>
    </source>
</evidence>
<dbReference type="InterPro" id="IPR017850">
    <property type="entry name" value="Alkaline_phosphatase_core_sf"/>
</dbReference>
<dbReference type="GO" id="GO:0016042">
    <property type="term" value="P:lipid catabolic process"/>
    <property type="evidence" value="ECO:0007669"/>
    <property type="project" value="InterPro"/>
</dbReference>
<dbReference type="Gene3D" id="3.40.720.10">
    <property type="entry name" value="Alkaline Phosphatase, subunit A"/>
    <property type="match status" value="2"/>
</dbReference>
<dbReference type="EMBL" id="CP055156">
    <property type="protein sequence ID" value="QNF32260.1"/>
    <property type="molecule type" value="Genomic_DNA"/>
</dbReference>
<dbReference type="KEGG" id="aswu:HUW51_05755"/>
<dbReference type="AlphaFoldDB" id="A0A7G7G526"/>
<dbReference type="InterPro" id="IPR007312">
    <property type="entry name" value="Phosphoesterase"/>
</dbReference>
<dbReference type="NCBIfam" id="TIGR03396">
    <property type="entry name" value="PC_PLC"/>
    <property type="match status" value="1"/>
</dbReference>
<keyword evidence="4" id="KW-0175">Coiled coil</keyword>
<evidence type="ECO:0000256" key="3">
    <source>
        <dbReference type="ARBA" id="ARBA00022801"/>
    </source>
</evidence>
<accession>A0A7G7G526</accession>
<dbReference type="PANTHER" id="PTHR31956">
    <property type="entry name" value="NON-SPECIFIC PHOSPHOLIPASE C4-RELATED"/>
    <property type="match status" value="1"/>
</dbReference>
<feature type="domain" description="Bacterial phospholipase C C-terminal" evidence="5">
    <location>
        <begin position="633"/>
        <end position="739"/>
    </location>
</feature>
<dbReference type="Pfam" id="PF04185">
    <property type="entry name" value="Phosphoesterase"/>
    <property type="match status" value="2"/>
</dbReference>
<dbReference type="EC" id="3.1.4.3" evidence="2"/>
<dbReference type="Proteomes" id="UP000515237">
    <property type="component" value="Chromosome"/>
</dbReference>
<name>A0A7G7G526_9BACT</name>
<comment type="similarity">
    <text evidence="1">Belongs to the bacterial phospholipase C family.</text>
</comment>
<evidence type="ECO:0000313" key="7">
    <source>
        <dbReference type="Proteomes" id="UP000515237"/>
    </source>
</evidence>
<evidence type="ECO:0000313" key="6">
    <source>
        <dbReference type="EMBL" id="QNF32260.1"/>
    </source>
</evidence>
<evidence type="ECO:0000256" key="4">
    <source>
        <dbReference type="SAM" id="Coils"/>
    </source>
</evidence>
<evidence type="ECO:0000259" key="5">
    <source>
        <dbReference type="Pfam" id="PF05506"/>
    </source>
</evidence>
<protein>
    <recommendedName>
        <fullName evidence="2">phospholipase C</fullName>
        <ecNumber evidence="2">3.1.4.3</ecNumber>
    </recommendedName>
</protein>